<feature type="transmembrane region" description="Helical" evidence="9">
    <location>
        <begin position="239"/>
        <end position="259"/>
    </location>
</feature>
<dbReference type="RefSeq" id="YP_214893.1">
    <property type="nucleotide sequence ID" value="NC_006896.1"/>
</dbReference>
<dbReference type="FunFam" id="1.20.120.80:FF:000002">
    <property type="entry name" value="Cytochrome c oxidase subunit 3"/>
    <property type="match status" value="1"/>
</dbReference>
<evidence type="ECO:0000256" key="6">
    <source>
        <dbReference type="ARBA" id="ARBA00022989"/>
    </source>
</evidence>
<dbReference type="GeneID" id="3332108"/>
<evidence type="ECO:0000256" key="9">
    <source>
        <dbReference type="SAM" id="Phobius"/>
    </source>
</evidence>
<gene>
    <name evidence="11" type="primary">COX3</name>
</gene>
<feature type="transmembrane region" description="Helical" evidence="9">
    <location>
        <begin position="78"/>
        <end position="101"/>
    </location>
</feature>
<dbReference type="GO" id="GO:0006123">
    <property type="term" value="P:mitochondrial electron transport, cytochrome c to oxygen"/>
    <property type="evidence" value="ECO:0007669"/>
    <property type="project" value="TreeGrafter"/>
</dbReference>
<dbReference type="Gene3D" id="1.10.287.70">
    <property type="match status" value="1"/>
</dbReference>
<keyword evidence="5" id="KW-1278">Translocase</keyword>
<feature type="domain" description="Heme-copper oxidase subunit III family profile" evidence="10">
    <location>
        <begin position="3"/>
        <end position="260"/>
    </location>
</feature>
<evidence type="ECO:0000313" key="11">
    <source>
        <dbReference type="EMBL" id="AAV53587.1"/>
    </source>
</evidence>
<feature type="transmembrane region" description="Helical" evidence="9">
    <location>
        <begin position="158"/>
        <end position="176"/>
    </location>
</feature>
<dbReference type="PANTHER" id="PTHR11403">
    <property type="entry name" value="CYTOCHROME C OXIDASE SUBUNIT III"/>
    <property type="match status" value="1"/>
</dbReference>
<evidence type="ECO:0000256" key="7">
    <source>
        <dbReference type="ARBA" id="ARBA00023136"/>
    </source>
</evidence>
<evidence type="ECO:0000256" key="3">
    <source>
        <dbReference type="ARBA" id="ARBA00015944"/>
    </source>
</evidence>
<keyword evidence="4 8" id="KW-0812">Transmembrane</keyword>
<dbReference type="CDD" id="cd01665">
    <property type="entry name" value="Cyt_c_Oxidase_III"/>
    <property type="match status" value="1"/>
</dbReference>
<dbReference type="InterPro" id="IPR035973">
    <property type="entry name" value="Cyt_c_oxidase_su3-like_sf"/>
</dbReference>
<geneLocation type="mitochondrion" evidence="11"/>
<feature type="transmembrane region" description="Helical" evidence="9">
    <location>
        <begin position="196"/>
        <end position="219"/>
    </location>
</feature>
<evidence type="ECO:0000256" key="2">
    <source>
        <dbReference type="ARBA" id="ARBA00010581"/>
    </source>
</evidence>
<keyword evidence="7 9" id="KW-0472">Membrane</keyword>
<dbReference type="InterPro" id="IPR024791">
    <property type="entry name" value="Cyt_c/ubiquinol_Oxase_su3"/>
</dbReference>
<dbReference type="InterPro" id="IPR033945">
    <property type="entry name" value="Cyt_c_oxase_su3_dom"/>
</dbReference>
<dbReference type="GO" id="GO:0005739">
    <property type="term" value="C:mitochondrion"/>
    <property type="evidence" value="ECO:0007669"/>
    <property type="project" value="TreeGrafter"/>
</dbReference>
<reference evidence="11" key="1">
    <citation type="journal article" date="2005" name="Gene">
        <title>The mitochondrial genome sequence of the scorpion Centruroides limpidus (Karsch 1879) (Chelicerata; Arachnida).</title>
        <authorList>
            <person name="Davila S."/>
            <person name="Pinero D."/>
            <person name="Bustos P."/>
            <person name="Cevallos M.A."/>
            <person name="Davila G."/>
        </authorList>
    </citation>
    <scope>NUCLEOTIDE SEQUENCE</scope>
</reference>
<proteinExistence type="inferred from homology"/>
<sequence length="260" mass="29539">MKNFHPYHMVHLSPWPLTGALGGLFLVSGLVRCFYSMGGSLLFFGGLILVLTSVQWWRDVVREGCLSGDHSLLVVSGLKVGMLLFIVSEVFFFVSFFWAFFHSSLAPTLELGLIWPPFMIEGFNPFHVPLLNTSILLASGVSVTWCHHSILSGEYFQAVFSLGLTLFLGVYFSVLQGFEYYEAAFGIYDSVYGSTFFMATGFHGLHVLIGSTFLGVCLYRSCRFHFSGWHHFGFEAAAWYWHFVDVVWLFLFVSIYWWGK</sequence>
<name>Q5G799_CENLI</name>
<comment type="subcellular location">
    <subcellularLocation>
        <location evidence="1">Membrane</location>
        <topology evidence="1">Multi-pass membrane protein</topology>
    </subcellularLocation>
</comment>
<feature type="transmembrane region" description="Helical" evidence="9">
    <location>
        <begin position="12"/>
        <end position="31"/>
    </location>
</feature>
<evidence type="ECO:0000256" key="5">
    <source>
        <dbReference type="ARBA" id="ARBA00022967"/>
    </source>
</evidence>
<keyword evidence="6 9" id="KW-1133">Transmembrane helix</keyword>
<organism evidence="11">
    <name type="scientific">Centruroides limpidus</name>
    <name type="common">Mexican scorpion</name>
    <dbReference type="NCBI Taxonomy" id="6876"/>
    <lineage>
        <taxon>Eukaryota</taxon>
        <taxon>Metazoa</taxon>
        <taxon>Ecdysozoa</taxon>
        <taxon>Arthropoda</taxon>
        <taxon>Chelicerata</taxon>
        <taxon>Arachnida</taxon>
        <taxon>Scorpiones</taxon>
        <taxon>Buthida</taxon>
        <taxon>Buthoidea</taxon>
        <taxon>Buthidae</taxon>
        <taxon>Centruroides</taxon>
    </lineage>
</organism>
<comment type="similarity">
    <text evidence="2 8">Belongs to the cytochrome c oxidase subunit 3 family.</text>
</comment>
<dbReference type="PANTHER" id="PTHR11403:SF7">
    <property type="entry name" value="CYTOCHROME C OXIDASE SUBUNIT 3"/>
    <property type="match status" value="1"/>
</dbReference>
<accession>Q5G799</accession>
<feature type="transmembrane region" description="Helical" evidence="9">
    <location>
        <begin position="37"/>
        <end position="57"/>
    </location>
</feature>
<dbReference type="Gene3D" id="1.20.120.80">
    <property type="entry name" value="Cytochrome c oxidase, subunit III, four-helix bundle"/>
    <property type="match status" value="1"/>
</dbReference>
<dbReference type="SUPFAM" id="SSF81452">
    <property type="entry name" value="Cytochrome c oxidase subunit III-like"/>
    <property type="match status" value="1"/>
</dbReference>
<feature type="transmembrane region" description="Helical" evidence="9">
    <location>
        <begin position="126"/>
        <end position="146"/>
    </location>
</feature>
<dbReference type="InterPro" id="IPR013833">
    <property type="entry name" value="Cyt_c_oxidase_su3_a-hlx"/>
</dbReference>
<dbReference type="InterPro" id="IPR000298">
    <property type="entry name" value="Cyt_c_oxidase-like_su3"/>
</dbReference>
<dbReference type="CTD" id="4514"/>
<dbReference type="PROSITE" id="PS50253">
    <property type="entry name" value="COX3"/>
    <property type="match status" value="1"/>
</dbReference>
<dbReference type="AlphaFoldDB" id="Q5G799"/>
<evidence type="ECO:0000259" key="10">
    <source>
        <dbReference type="PROSITE" id="PS50253"/>
    </source>
</evidence>
<comment type="function">
    <text evidence="8">Component of the cytochrome c oxidase, the last enzyme in the mitochondrial electron transport chain which drives oxidative phosphorylation. The respiratory chain contains 3 multisubunit complexes succinate dehydrogenase (complex II, CII), ubiquinol-cytochrome c oxidoreductase (cytochrome b-c1 complex, complex III, CIII) and cytochrome c oxidase (complex IV, CIV), that cooperate to transfer electrons derived from NADH and succinate to molecular oxygen, creating an electrochemical gradient over the inner membrane that drives transmembrane transport and the ATP synthase. Cytochrome c oxidase is the component of the respiratory chain that catalyzes the reduction of oxygen to water. Electrons originating from reduced cytochrome c in the intermembrane space (IMS) are transferred via the dinuclear copper A center (CU(A)) of subunit 2 and heme A of subunit 1 to the active site in subunit 1, a binuclear center (BNC) formed by heme A3 and copper B (CU(B)). The BNC reduces molecular oxygen to 2 water molecules using 4 electrons from cytochrome c in the IMS and 4 protons from the mitochondrial matrix.</text>
</comment>
<evidence type="ECO:0000256" key="4">
    <source>
        <dbReference type="ARBA" id="ARBA00022692"/>
    </source>
</evidence>
<evidence type="ECO:0000256" key="1">
    <source>
        <dbReference type="ARBA" id="ARBA00004141"/>
    </source>
</evidence>
<dbReference type="GO" id="GO:0016020">
    <property type="term" value="C:membrane"/>
    <property type="evidence" value="ECO:0007669"/>
    <property type="project" value="UniProtKB-SubCell"/>
</dbReference>
<dbReference type="Pfam" id="PF00510">
    <property type="entry name" value="COX3"/>
    <property type="match status" value="1"/>
</dbReference>
<evidence type="ECO:0000256" key="8">
    <source>
        <dbReference type="RuleBase" id="RU003375"/>
    </source>
</evidence>
<keyword evidence="8 11" id="KW-0496">Mitochondrion</keyword>
<dbReference type="EMBL" id="AY803353">
    <property type="protein sequence ID" value="AAV53587.1"/>
    <property type="molecule type" value="Genomic_DNA"/>
</dbReference>
<dbReference type="GO" id="GO:0004129">
    <property type="term" value="F:cytochrome-c oxidase activity"/>
    <property type="evidence" value="ECO:0007669"/>
    <property type="project" value="InterPro"/>
</dbReference>
<protein>
    <recommendedName>
        <fullName evidence="3 8">Cytochrome c oxidase subunit 3</fullName>
    </recommendedName>
</protein>